<evidence type="ECO:0000256" key="4">
    <source>
        <dbReference type="ARBA" id="ARBA00023163"/>
    </source>
</evidence>
<comment type="subcellular location">
    <subcellularLocation>
        <location evidence="1">Nucleus</location>
    </subcellularLocation>
</comment>
<feature type="compositionally biased region" description="Acidic residues" evidence="6">
    <location>
        <begin position="277"/>
        <end position="293"/>
    </location>
</feature>
<feature type="compositionally biased region" description="Basic and acidic residues" evidence="6">
    <location>
        <begin position="153"/>
        <end position="166"/>
    </location>
</feature>
<keyword evidence="3" id="KW-0238">DNA-binding</keyword>
<evidence type="ECO:0000256" key="3">
    <source>
        <dbReference type="ARBA" id="ARBA00023125"/>
    </source>
</evidence>
<dbReference type="InterPro" id="IPR044822">
    <property type="entry name" value="Myb_DNA-bind_4"/>
</dbReference>
<feature type="compositionally biased region" description="Basic and acidic residues" evidence="6">
    <location>
        <begin position="265"/>
        <end position="276"/>
    </location>
</feature>
<evidence type="ECO:0000259" key="7">
    <source>
        <dbReference type="Pfam" id="PF13837"/>
    </source>
</evidence>
<dbReference type="EMBL" id="HBUE01263227">
    <property type="protein sequence ID" value="CAG6560175.1"/>
    <property type="molecule type" value="Transcribed_RNA"/>
</dbReference>
<feature type="region of interest" description="Disordered" evidence="6">
    <location>
        <begin position="247"/>
        <end position="296"/>
    </location>
</feature>
<dbReference type="GO" id="GO:0010468">
    <property type="term" value="P:regulation of gene expression"/>
    <property type="evidence" value="ECO:0007669"/>
    <property type="project" value="UniProtKB-ARBA"/>
</dbReference>
<evidence type="ECO:0000256" key="1">
    <source>
        <dbReference type="ARBA" id="ARBA00004123"/>
    </source>
</evidence>
<feature type="domain" description="Myb/SANT-like DNA-binding" evidence="7">
    <location>
        <begin position="4"/>
        <end position="87"/>
    </location>
</feature>
<dbReference type="EMBL" id="HBUE01158100">
    <property type="protein sequence ID" value="CAG6508817.1"/>
    <property type="molecule type" value="Transcribed_RNA"/>
</dbReference>
<keyword evidence="5" id="KW-0539">Nucleus</keyword>
<evidence type="ECO:0000313" key="8">
    <source>
        <dbReference type="EMBL" id="CAG6450285.1"/>
    </source>
</evidence>
<evidence type="ECO:0000256" key="6">
    <source>
        <dbReference type="SAM" id="MobiDB-lite"/>
    </source>
</evidence>
<dbReference type="EMBL" id="HBUE01263225">
    <property type="protein sequence ID" value="CAG6560173.1"/>
    <property type="molecule type" value="Transcribed_RNA"/>
</dbReference>
<dbReference type="PANTHER" id="PTHR21654:SF84">
    <property type="entry name" value="SI:DKEY-66I24.7"/>
    <property type="match status" value="1"/>
</dbReference>
<dbReference type="Gene3D" id="1.10.10.60">
    <property type="entry name" value="Homeodomain-like"/>
    <property type="match status" value="2"/>
</dbReference>
<evidence type="ECO:0000256" key="2">
    <source>
        <dbReference type="ARBA" id="ARBA00023015"/>
    </source>
</evidence>
<dbReference type="AlphaFoldDB" id="A0A8D8EXW8"/>
<protein>
    <submittedName>
        <fullName evidence="8">(northern house mosquito) hypothetical protein</fullName>
    </submittedName>
</protein>
<dbReference type="Pfam" id="PF13837">
    <property type="entry name" value="Myb_DNA-bind_4"/>
    <property type="match status" value="2"/>
</dbReference>
<dbReference type="GO" id="GO:0003677">
    <property type="term" value="F:DNA binding"/>
    <property type="evidence" value="ECO:0007669"/>
    <property type="project" value="UniProtKB-KW"/>
</dbReference>
<name>A0A8D8EXW8_CULPI</name>
<feature type="region of interest" description="Disordered" evidence="6">
    <location>
        <begin position="153"/>
        <end position="176"/>
    </location>
</feature>
<dbReference type="EMBL" id="HBUE01158102">
    <property type="protein sequence ID" value="CAG6508819.1"/>
    <property type="molecule type" value="Transcribed_RNA"/>
</dbReference>
<organism evidence="8">
    <name type="scientific">Culex pipiens</name>
    <name type="common">House mosquito</name>
    <dbReference type="NCBI Taxonomy" id="7175"/>
    <lineage>
        <taxon>Eukaryota</taxon>
        <taxon>Metazoa</taxon>
        <taxon>Ecdysozoa</taxon>
        <taxon>Arthropoda</taxon>
        <taxon>Hexapoda</taxon>
        <taxon>Insecta</taxon>
        <taxon>Pterygota</taxon>
        <taxon>Neoptera</taxon>
        <taxon>Endopterygota</taxon>
        <taxon>Diptera</taxon>
        <taxon>Nematocera</taxon>
        <taxon>Culicoidea</taxon>
        <taxon>Culicidae</taxon>
        <taxon>Culicinae</taxon>
        <taxon>Culicini</taxon>
        <taxon>Culex</taxon>
        <taxon>Culex</taxon>
    </lineage>
</organism>
<keyword evidence="2" id="KW-0805">Transcription regulation</keyword>
<keyword evidence="4" id="KW-0804">Transcription</keyword>
<sequence length="438" mass="50383">MTSSWSTEETNLLIRKRLEMFGCARSDKVYDQISLWLAEEHNFYKNAAACQTRFNNVLKTYRSCVKRVNSGGFLCKIRFPFFDIFHEYYSKQQGGGGGVESSASSGESPAGSKCKSEIFLEDMFEDSSYGGGGGLGDPTGPSVESMLMDSMHTDVDFHSGDSPQDRGDDELTTSLTATNGGTVEDLKLRLMEQKLLYYTNQNMLLQMKQVHYRQKEQDRARGQLMAEEILRVLKGIHSCLRKTADLRVTQKEPESKPLPVQIPEEPDRKPDLKEQDEQLEEEEAEEEELEEPEAGGLHLYVESDEDDDDDVVVEENGMDVQQPPSSPERTAKKEVGRLKVRKNIFPPWNRIQTVLLIKIHCDLRPKFKGYNLFECVSNKLIELHINRTPRDCRTRWNNLFRTYKDCRSRLRVNEKAAVKFEYFDEIDAYFKDKEFVAL</sequence>
<reference evidence="8" key="1">
    <citation type="submission" date="2021-05" db="EMBL/GenBank/DDBJ databases">
        <authorList>
            <person name="Alioto T."/>
            <person name="Alioto T."/>
            <person name="Gomez Garrido J."/>
        </authorList>
    </citation>
    <scope>NUCLEOTIDE SEQUENCE</scope>
</reference>
<evidence type="ECO:0000256" key="5">
    <source>
        <dbReference type="ARBA" id="ARBA00023242"/>
    </source>
</evidence>
<dbReference type="PANTHER" id="PTHR21654">
    <property type="entry name" value="FI21293P1"/>
    <property type="match status" value="1"/>
</dbReference>
<proteinExistence type="predicted"/>
<dbReference type="EMBL" id="HBUE01015368">
    <property type="protein sequence ID" value="CAG6450285.1"/>
    <property type="molecule type" value="Transcribed_RNA"/>
</dbReference>
<feature type="domain" description="Myb/SANT-like DNA-binding" evidence="7">
    <location>
        <begin position="348"/>
        <end position="429"/>
    </location>
</feature>
<accession>A0A8D8EXW8</accession>
<dbReference type="GO" id="GO:0005634">
    <property type="term" value="C:nucleus"/>
    <property type="evidence" value="ECO:0007669"/>
    <property type="project" value="UniProtKB-SubCell"/>
</dbReference>